<evidence type="ECO:0000313" key="9">
    <source>
        <dbReference type="EMBL" id="OGZ52554.1"/>
    </source>
</evidence>
<evidence type="ECO:0000256" key="7">
    <source>
        <dbReference type="ARBA" id="ARBA00023136"/>
    </source>
</evidence>
<dbReference type="EMBL" id="MHNW01000044">
    <property type="protein sequence ID" value="OGZ52554.1"/>
    <property type="molecule type" value="Genomic_DNA"/>
</dbReference>
<keyword evidence="7 8" id="KW-0472">Membrane</keyword>
<evidence type="ECO:0000256" key="1">
    <source>
        <dbReference type="ARBA" id="ARBA00004651"/>
    </source>
</evidence>
<gene>
    <name evidence="9" type="ORF">A3B25_01480</name>
</gene>
<evidence type="ECO:0000256" key="5">
    <source>
        <dbReference type="ARBA" id="ARBA00022960"/>
    </source>
</evidence>
<feature type="transmembrane region" description="Helical" evidence="8">
    <location>
        <begin position="100"/>
        <end position="124"/>
    </location>
</feature>
<accession>A0A1G2GQX4</accession>
<evidence type="ECO:0000256" key="6">
    <source>
        <dbReference type="ARBA" id="ARBA00022989"/>
    </source>
</evidence>
<evidence type="ECO:0000256" key="8">
    <source>
        <dbReference type="SAM" id="Phobius"/>
    </source>
</evidence>
<evidence type="ECO:0000256" key="2">
    <source>
        <dbReference type="ARBA" id="ARBA00007776"/>
    </source>
</evidence>
<evidence type="ECO:0000256" key="3">
    <source>
        <dbReference type="ARBA" id="ARBA00022475"/>
    </source>
</evidence>
<reference evidence="9 10" key="1">
    <citation type="journal article" date="2016" name="Nat. Commun.">
        <title>Thousands of microbial genomes shed light on interconnected biogeochemical processes in an aquifer system.</title>
        <authorList>
            <person name="Anantharaman K."/>
            <person name="Brown C.T."/>
            <person name="Hug L.A."/>
            <person name="Sharon I."/>
            <person name="Castelle C.J."/>
            <person name="Probst A.J."/>
            <person name="Thomas B.C."/>
            <person name="Singh A."/>
            <person name="Wilkins M.J."/>
            <person name="Karaoz U."/>
            <person name="Brodie E.L."/>
            <person name="Williams K.H."/>
            <person name="Hubbard S.S."/>
            <person name="Banfield J.F."/>
        </authorList>
    </citation>
    <scope>NUCLEOTIDE SEQUENCE [LARGE SCALE GENOMIC DNA]</scope>
</reference>
<organism evidence="9 10">
    <name type="scientific">Candidatus Ryanbacteria bacterium RIFCSPLOWO2_01_FULL_48_26</name>
    <dbReference type="NCBI Taxonomy" id="1802126"/>
    <lineage>
        <taxon>Bacteria</taxon>
        <taxon>Candidatus Ryaniibacteriota</taxon>
    </lineage>
</organism>
<feature type="transmembrane region" description="Helical" evidence="8">
    <location>
        <begin position="144"/>
        <end position="165"/>
    </location>
</feature>
<comment type="similarity">
    <text evidence="2">Belongs to the MreD family.</text>
</comment>
<protein>
    <submittedName>
        <fullName evidence="9">Rod shape-determining protein MreD</fullName>
    </submittedName>
</protein>
<dbReference type="NCBIfam" id="TIGR03426">
    <property type="entry name" value="shape_MreD"/>
    <property type="match status" value="1"/>
</dbReference>
<evidence type="ECO:0000313" key="10">
    <source>
        <dbReference type="Proteomes" id="UP000179106"/>
    </source>
</evidence>
<dbReference type="Proteomes" id="UP000179106">
    <property type="component" value="Unassembled WGS sequence"/>
</dbReference>
<comment type="subcellular location">
    <subcellularLocation>
        <location evidence="1">Cell membrane</location>
        <topology evidence="1">Multi-pass membrane protein</topology>
    </subcellularLocation>
</comment>
<dbReference type="Pfam" id="PF04093">
    <property type="entry name" value="MreD"/>
    <property type="match status" value="1"/>
</dbReference>
<sequence>MNNKKITYFLSLIFLFLLQTASLNVFSNVPYVVPQLLLLFVIILSLTHSLPEAVWFAFTAGFLAEVFSGLFFGTYIFGFVVIGVAVYVTTRHLISQEIMILPTAILVISGTLLLPLLAYFFNWFASALYSTVAVPIRNFYPPAIIWTVFSNLIFCYPITKIFIFFSRLKTAK</sequence>
<keyword evidence="6 8" id="KW-1133">Transmembrane helix</keyword>
<feature type="transmembrane region" description="Helical" evidence="8">
    <location>
        <begin position="6"/>
        <end position="26"/>
    </location>
</feature>
<comment type="caution">
    <text evidence="9">The sequence shown here is derived from an EMBL/GenBank/DDBJ whole genome shotgun (WGS) entry which is preliminary data.</text>
</comment>
<feature type="transmembrane region" description="Helical" evidence="8">
    <location>
        <begin position="70"/>
        <end position="88"/>
    </location>
</feature>
<dbReference type="GO" id="GO:0008360">
    <property type="term" value="P:regulation of cell shape"/>
    <property type="evidence" value="ECO:0007669"/>
    <property type="project" value="UniProtKB-KW"/>
</dbReference>
<dbReference type="GO" id="GO:0005886">
    <property type="term" value="C:plasma membrane"/>
    <property type="evidence" value="ECO:0007669"/>
    <property type="project" value="UniProtKB-SubCell"/>
</dbReference>
<dbReference type="STRING" id="1802126.A3B25_01480"/>
<evidence type="ECO:0000256" key="4">
    <source>
        <dbReference type="ARBA" id="ARBA00022692"/>
    </source>
</evidence>
<keyword evidence="4 8" id="KW-0812">Transmembrane</keyword>
<keyword evidence="3" id="KW-1003">Cell membrane</keyword>
<keyword evidence="5" id="KW-0133">Cell shape</keyword>
<name>A0A1G2GQX4_9BACT</name>
<proteinExistence type="inferred from homology"/>
<dbReference type="AlphaFoldDB" id="A0A1G2GQX4"/>
<dbReference type="InterPro" id="IPR007227">
    <property type="entry name" value="Cell_shape_determining_MreD"/>
</dbReference>